<dbReference type="PANTHER" id="PTHR24260:SF147">
    <property type="entry name" value="EG:BACR7A4.3 PROTEIN-RELATED"/>
    <property type="match status" value="1"/>
</dbReference>
<comment type="similarity">
    <text evidence="8">Belongs to the peptidase S1 family. CLIP subfamily.</text>
</comment>
<evidence type="ECO:0000256" key="7">
    <source>
        <dbReference type="ARBA" id="ARBA00023180"/>
    </source>
</evidence>
<evidence type="ECO:0000256" key="8">
    <source>
        <dbReference type="ARBA" id="ARBA00024195"/>
    </source>
</evidence>
<comment type="subcellular location">
    <subcellularLocation>
        <location evidence="1">Secreted</location>
    </subcellularLocation>
</comment>
<dbReference type="AlphaFoldDB" id="A0A182JJV2"/>
<sequence>MILQAAIGWTRPEHKIDYLCGGSLISRKFLITAAHCNADGNNIGPDTVRVGDTNLESPEDDDSAQQIGIARFIKHPKYRDSRNYFDIAIIELQKEVAYSRAVCSACLWREEEVPREKMDAIGFGATGFGEALSPVLQRIELAALDERDCTGKIPVNRRLRSDGLRKDQFCATGTSVDNCEGDSGGPIGVRRLGIWGSVYNFVVGIVSFGTPCAPGSTGVYTKVSAWIVWTGSRVDWIEQVTNSSFGYTGII</sequence>
<proteinExistence type="inferred from homology"/>
<accession>A0A182JJV2</accession>
<dbReference type="CDD" id="cd00190">
    <property type="entry name" value="Tryp_SPc"/>
    <property type="match status" value="1"/>
</dbReference>
<dbReference type="STRING" id="41427.A0A182JJV2"/>
<dbReference type="Pfam" id="PF00089">
    <property type="entry name" value="Trypsin"/>
    <property type="match status" value="1"/>
</dbReference>
<dbReference type="GO" id="GO:0004252">
    <property type="term" value="F:serine-type endopeptidase activity"/>
    <property type="evidence" value="ECO:0007669"/>
    <property type="project" value="InterPro"/>
</dbReference>
<keyword evidence="3" id="KW-0399">Innate immunity</keyword>
<evidence type="ECO:0000256" key="3">
    <source>
        <dbReference type="ARBA" id="ARBA00022588"/>
    </source>
</evidence>
<evidence type="ECO:0000256" key="6">
    <source>
        <dbReference type="ARBA" id="ARBA00023157"/>
    </source>
</evidence>
<dbReference type="Gene3D" id="2.40.10.10">
    <property type="entry name" value="Trypsin-like serine proteases"/>
    <property type="match status" value="2"/>
</dbReference>
<dbReference type="PRINTS" id="PR00722">
    <property type="entry name" value="CHYMOTRYPSIN"/>
</dbReference>
<evidence type="ECO:0000313" key="9">
    <source>
        <dbReference type="EnsemblMetazoa" id="AATE019420-PA.1"/>
    </source>
</evidence>
<organism evidence="9">
    <name type="scientific">Anopheles atroparvus</name>
    <name type="common">European mosquito</name>
    <dbReference type="NCBI Taxonomy" id="41427"/>
    <lineage>
        <taxon>Eukaryota</taxon>
        <taxon>Metazoa</taxon>
        <taxon>Ecdysozoa</taxon>
        <taxon>Arthropoda</taxon>
        <taxon>Hexapoda</taxon>
        <taxon>Insecta</taxon>
        <taxon>Pterygota</taxon>
        <taxon>Neoptera</taxon>
        <taxon>Endopterygota</taxon>
        <taxon>Diptera</taxon>
        <taxon>Nematocera</taxon>
        <taxon>Culicoidea</taxon>
        <taxon>Culicidae</taxon>
        <taxon>Anophelinae</taxon>
        <taxon>Anopheles</taxon>
    </lineage>
</organism>
<dbReference type="GO" id="GO:0045087">
    <property type="term" value="P:innate immune response"/>
    <property type="evidence" value="ECO:0007669"/>
    <property type="project" value="UniProtKB-KW"/>
</dbReference>
<evidence type="ECO:0000256" key="4">
    <source>
        <dbReference type="ARBA" id="ARBA00022729"/>
    </source>
</evidence>
<dbReference type="PANTHER" id="PTHR24260">
    <property type="match status" value="1"/>
</dbReference>
<dbReference type="InterPro" id="IPR043504">
    <property type="entry name" value="Peptidase_S1_PA_chymotrypsin"/>
</dbReference>
<dbReference type="VEuPathDB" id="VectorBase:AATE019420"/>
<protein>
    <submittedName>
        <fullName evidence="9">Uncharacterized protein</fullName>
    </submittedName>
</protein>
<name>A0A182JJV2_ANOAO</name>
<evidence type="ECO:0000256" key="5">
    <source>
        <dbReference type="ARBA" id="ARBA00022859"/>
    </source>
</evidence>
<evidence type="ECO:0000256" key="2">
    <source>
        <dbReference type="ARBA" id="ARBA00022525"/>
    </source>
</evidence>
<dbReference type="InterPro" id="IPR009003">
    <property type="entry name" value="Peptidase_S1_PA"/>
</dbReference>
<dbReference type="GO" id="GO:0006508">
    <property type="term" value="P:proteolysis"/>
    <property type="evidence" value="ECO:0007669"/>
    <property type="project" value="InterPro"/>
</dbReference>
<dbReference type="SUPFAM" id="SSF50494">
    <property type="entry name" value="Trypsin-like serine proteases"/>
    <property type="match status" value="1"/>
</dbReference>
<dbReference type="InterPro" id="IPR001254">
    <property type="entry name" value="Trypsin_dom"/>
</dbReference>
<dbReference type="PROSITE" id="PS50240">
    <property type="entry name" value="TRYPSIN_DOM"/>
    <property type="match status" value="1"/>
</dbReference>
<keyword evidence="7" id="KW-0325">Glycoprotein</keyword>
<keyword evidence="4" id="KW-0732">Signal</keyword>
<dbReference type="PROSITE" id="PS00134">
    <property type="entry name" value="TRYPSIN_HIS"/>
    <property type="match status" value="1"/>
</dbReference>
<keyword evidence="5" id="KW-0391">Immunity</keyword>
<dbReference type="FunFam" id="2.40.10.10:FF:000028">
    <property type="entry name" value="Serine protease easter"/>
    <property type="match status" value="1"/>
</dbReference>
<keyword evidence="6" id="KW-1015">Disulfide bond</keyword>
<dbReference type="InterPro" id="IPR001314">
    <property type="entry name" value="Peptidase_S1A"/>
</dbReference>
<dbReference type="InterPro" id="IPR051333">
    <property type="entry name" value="CLIP_Serine_Protease"/>
</dbReference>
<dbReference type="SMART" id="SM00020">
    <property type="entry name" value="Tryp_SPc"/>
    <property type="match status" value="1"/>
</dbReference>
<dbReference type="EnsemblMetazoa" id="AATE019420-RA">
    <property type="protein sequence ID" value="AATE019420-PA.1"/>
    <property type="gene ID" value="AATE019420"/>
</dbReference>
<dbReference type="GO" id="GO:0005576">
    <property type="term" value="C:extracellular region"/>
    <property type="evidence" value="ECO:0007669"/>
    <property type="project" value="UniProtKB-SubCell"/>
</dbReference>
<dbReference type="InterPro" id="IPR018114">
    <property type="entry name" value="TRYPSIN_HIS"/>
</dbReference>
<evidence type="ECO:0000256" key="1">
    <source>
        <dbReference type="ARBA" id="ARBA00004613"/>
    </source>
</evidence>
<keyword evidence="2" id="KW-0964">Secreted</keyword>
<reference evidence="9" key="1">
    <citation type="submission" date="2022-08" db="UniProtKB">
        <authorList>
            <consortium name="EnsemblMetazoa"/>
        </authorList>
    </citation>
    <scope>IDENTIFICATION</scope>
    <source>
        <strain evidence="9">EBRO</strain>
    </source>
</reference>